<dbReference type="RefSeq" id="WP_209901081.1">
    <property type="nucleotide sequence ID" value="NZ_BAAAJW010000002.1"/>
</dbReference>
<feature type="domain" description="HTH arsR-type" evidence="2">
    <location>
        <begin position="26"/>
        <end position="102"/>
    </location>
</feature>
<dbReference type="Gene3D" id="6.10.140.2180">
    <property type="match status" value="1"/>
</dbReference>
<dbReference type="EMBL" id="JAGIOD010000001">
    <property type="protein sequence ID" value="MBP2381713.1"/>
    <property type="molecule type" value="Genomic_DNA"/>
</dbReference>
<gene>
    <name evidence="3" type="ORF">JOF43_001670</name>
</gene>
<evidence type="ECO:0000313" key="3">
    <source>
        <dbReference type="EMBL" id="MBP2381713.1"/>
    </source>
</evidence>
<organism evidence="3 4">
    <name type="scientific">Brachybacterium sacelli</name>
    <dbReference type="NCBI Taxonomy" id="173364"/>
    <lineage>
        <taxon>Bacteria</taxon>
        <taxon>Bacillati</taxon>
        <taxon>Actinomycetota</taxon>
        <taxon>Actinomycetes</taxon>
        <taxon>Micrococcales</taxon>
        <taxon>Dermabacteraceae</taxon>
        <taxon>Brachybacterium</taxon>
    </lineage>
</organism>
<dbReference type="GO" id="GO:0003677">
    <property type="term" value="F:DNA binding"/>
    <property type="evidence" value="ECO:0007669"/>
    <property type="project" value="UniProtKB-KW"/>
</dbReference>
<protein>
    <submittedName>
        <fullName evidence="3">DNA-binding transcriptional ArsR family regulator</fullName>
    </submittedName>
</protein>
<dbReference type="Proteomes" id="UP001519290">
    <property type="component" value="Unassembled WGS sequence"/>
</dbReference>
<accession>A0ABS4X0F9</accession>
<comment type="caution">
    <text evidence="3">The sequence shown here is derived from an EMBL/GenBank/DDBJ whole genome shotgun (WGS) entry which is preliminary data.</text>
</comment>
<evidence type="ECO:0000259" key="2">
    <source>
        <dbReference type="SMART" id="SM00418"/>
    </source>
</evidence>
<dbReference type="Pfam" id="PF12840">
    <property type="entry name" value="HTH_20"/>
    <property type="match status" value="1"/>
</dbReference>
<evidence type="ECO:0000313" key="4">
    <source>
        <dbReference type="Proteomes" id="UP001519290"/>
    </source>
</evidence>
<dbReference type="Gene3D" id="1.10.10.10">
    <property type="entry name" value="Winged helix-like DNA-binding domain superfamily/Winged helix DNA-binding domain"/>
    <property type="match status" value="1"/>
</dbReference>
<keyword evidence="4" id="KW-1185">Reference proteome</keyword>
<reference evidence="3 4" key="1">
    <citation type="submission" date="2021-03" db="EMBL/GenBank/DDBJ databases">
        <title>Sequencing the genomes of 1000 actinobacteria strains.</title>
        <authorList>
            <person name="Klenk H.-P."/>
        </authorList>
    </citation>
    <scope>NUCLEOTIDE SEQUENCE [LARGE SCALE GENOMIC DNA]</scope>
    <source>
        <strain evidence="3 4">DSM 14566</strain>
    </source>
</reference>
<proteinExistence type="predicted"/>
<evidence type="ECO:0000256" key="1">
    <source>
        <dbReference type="SAM" id="MobiDB-lite"/>
    </source>
</evidence>
<dbReference type="InterPro" id="IPR036388">
    <property type="entry name" value="WH-like_DNA-bd_sf"/>
</dbReference>
<name>A0ABS4X0F9_9MICO</name>
<dbReference type="InterPro" id="IPR036390">
    <property type="entry name" value="WH_DNA-bd_sf"/>
</dbReference>
<feature type="region of interest" description="Disordered" evidence="1">
    <location>
        <begin position="1"/>
        <end position="25"/>
    </location>
</feature>
<keyword evidence="3" id="KW-0238">DNA-binding</keyword>
<dbReference type="CDD" id="cd00090">
    <property type="entry name" value="HTH_ARSR"/>
    <property type="match status" value="1"/>
</dbReference>
<dbReference type="InterPro" id="IPR011991">
    <property type="entry name" value="ArsR-like_HTH"/>
</dbReference>
<sequence>MSDGTTSDGAASDGTTSASTTAGRSAIVETVTHPVRLRIIQQIGGRNLTTVELREALPEVTQATLYRHVSALLEAGMLAVVEERKVRGAVERTLALGEQMAHVDQEGLRAMSDAQLRSAFLVFLGQLAGDLDRVIDSDDADLRELLGFGRGAVYADVEDLAAIQAGLEKLLAPYRQDHGEQKPRLGLATVLLPDIGS</sequence>
<dbReference type="SMART" id="SM00418">
    <property type="entry name" value="HTH_ARSR"/>
    <property type="match status" value="1"/>
</dbReference>
<dbReference type="SUPFAM" id="SSF46785">
    <property type="entry name" value="Winged helix' DNA-binding domain"/>
    <property type="match status" value="1"/>
</dbReference>
<dbReference type="InterPro" id="IPR001845">
    <property type="entry name" value="HTH_ArsR_DNA-bd_dom"/>
</dbReference>